<accession>A0A6J7WY24</accession>
<gene>
    <name evidence="1" type="ORF">UFOVP370_21</name>
</gene>
<sequence length="165" mass="18901">MKTCFRCKTSKPHSLFFKHRLTSDGYHSWCKECCNEGNERSRTKQNSTIEGRARVFLQNARKSAAKRQQEFALTTADIVDCWNTQWGVCAYSGRNMTLEAGKLNTVSIERIDSTKGYTVDNTILVCQAINRMKSDFEFEDFYELCRDVADFMGDESLNLAVGAYK</sequence>
<organism evidence="1">
    <name type="scientific">uncultured Caudovirales phage</name>
    <dbReference type="NCBI Taxonomy" id="2100421"/>
    <lineage>
        <taxon>Viruses</taxon>
        <taxon>Duplodnaviria</taxon>
        <taxon>Heunggongvirae</taxon>
        <taxon>Uroviricota</taxon>
        <taxon>Caudoviricetes</taxon>
        <taxon>Peduoviridae</taxon>
        <taxon>Maltschvirus</taxon>
        <taxon>Maltschvirus maltsch</taxon>
    </lineage>
</organism>
<protein>
    <submittedName>
        <fullName evidence="1">Uncharacterized protein</fullName>
    </submittedName>
</protein>
<evidence type="ECO:0000313" key="1">
    <source>
        <dbReference type="EMBL" id="CAB5222660.1"/>
    </source>
</evidence>
<proteinExistence type="predicted"/>
<dbReference type="Gene3D" id="3.30.40.220">
    <property type="match status" value="1"/>
</dbReference>
<name>A0A6J7WY24_9CAUD</name>
<dbReference type="EMBL" id="LR798311">
    <property type="protein sequence ID" value="CAB5222660.1"/>
    <property type="molecule type" value="Genomic_DNA"/>
</dbReference>
<reference evidence="1" key="1">
    <citation type="submission" date="2020-05" db="EMBL/GenBank/DDBJ databases">
        <authorList>
            <person name="Chiriac C."/>
            <person name="Salcher M."/>
            <person name="Ghai R."/>
            <person name="Kavagutti S V."/>
        </authorList>
    </citation>
    <scope>NUCLEOTIDE SEQUENCE</scope>
</reference>